<protein>
    <submittedName>
        <fullName evidence="10">DHA2 family efflux MFS transporter permease subunit</fullName>
    </submittedName>
</protein>
<dbReference type="InterPro" id="IPR011701">
    <property type="entry name" value="MFS"/>
</dbReference>
<keyword evidence="5 8" id="KW-0812">Transmembrane</keyword>
<dbReference type="OrthoDB" id="9812221at2"/>
<dbReference type="Gene3D" id="1.20.1250.20">
    <property type="entry name" value="MFS general substrate transporter like domains"/>
    <property type="match status" value="1"/>
</dbReference>
<feature type="transmembrane region" description="Helical" evidence="8">
    <location>
        <begin position="18"/>
        <end position="39"/>
    </location>
</feature>
<dbReference type="NCBIfam" id="TIGR00711">
    <property type="entry name" value="efflux_EmrB"/>
    <property type="match status" value="1"/>
</dbReference>
<feature type="transmembrane region" description="Helical" evidence="8">
    <location>
        <begin position="207"/>
        <end position="225"/>
    </location>
</feature>
<organism evidence="10 11">
    <name type="scientific">Actinomadura soli</name>
    <dbReference type="NCBI Taxonomy" id="2508997"/>
    <lineage>
        <taxon>Bacteria</taxon>
        <taxon>Bacillati</taxon>
        <taxon>Actinomycetota</taxon>
        <taxon>Actinomycetes</taxon>
        <taxon>Streptosporangiales</taxon>
        <taxon>Thermomonosporaceae</taxon>
        <taxon>Actinomadura</taxon>
    </lineage>
</organism>
<sequence length="482" mass="49597">MTATLPSTAPVQRLDRKLVAIGAVVVLGAIMSIVDATAVNVATRTLAEDFGASITTVQWVLTGYMLGLAGVIPVTGWATERFGARRVWIAALLLFLAGSLLAGAAWSMPSLIAFRVVQGIGGGMIIPVAQTILAQAAGPERMGRVMGFIGMPMLLGSVAGPVAGGLIISTAGWRWIFFANLPLGVIAIVAALRLLPRSPSRPTRLDVRGLLLLCTGVTAFVYGTTEAGRPGALDAPRTWAILGAAAVLIGLYVLHARNRQALIDISLFRNRAFTAAAVTNVVVAVALFGVLVLLPLYWQIVRGHGPLATGLLLVPQAAGAAVAMPLAGRLTDRLGAGVVVPTGIVLGLLGTAAYTQIHAATSPVLLAAALFVIGLGLGATIMPSMAAAYQALPGPLIPRATSAINTLQRMGASVGTTALAVILQHEITVRSPRLAGSALAPLPDEARLQVAPLLATAFSHAFWIALVIGAIAIVPALLLPRK</sequence>
<dbReference type="PROSITE" id="PS50850">
    <property type="entry name" value="MFS"/>
    <property type="match status" value="1"/>
</dbReference>
<reference evidence="10 11" key="1">
    <citation type="submission" date="2019-05" db="EMBL/GenBank/DDBJ databases">
        <title>Draft genome sequence of Actinomadura sp. 14C53.</title>
        <authorList>
            <person name="Saricaoglu S."/>
            <person name="Isik K."/>
        </authorList>
    </citation>
    <scope>NUCLEOTIDE SEQUENCE [LARGE SCALE GENOMIC DNA]</scope>
    <source>
        <strain evidence="10 11">14C53</strain>
    </source>
</reference>
<keyword evidence="4" id="KW-1003">Cell membrane</keyword>
<dbReference type="InterPro" id="IPR036259">
    <property type="entry name" value="MFS_trans_sf"/>
</dbReference>
<feature type="transmembrane region" description="Helical" evidence="8">
    <location>
        <begin position="237"/>
        <end position="254"/>
    </location>
</feature>
<keyword evidence="11" id="KW-1185">Reference proteome</keyword>
<feature type="transmembrane region" description="Helical" evidence="8">
    <location>
        <begin position="461"/>
        <end position="479"/>
    </location>
</feature>
<comment type="subcellular location">
    <subcellularLocation>
        <location evidence="1">Cell membrane</location>
        <topology evidence="1">Multi-pass membrane protein</topology>
    </subcellularLocation>
</comment>
<dbReference type="InterPro" id="IPR020846">
    <property type="entry name" value="MFS_dom"/>
</dbReference>
<gene>
    <name evidence="10" type="ORF">ETD83_32260</name>
</gene>
<dbReference type="EMBL" id="VCKW01000233">
    <property type="protein sequence ID" value="TMQ91136.1"/>
    <property type="molecule type" value="Genomic_DNA"/>
</dbReference>
<accession>A0A5C4J4Q2</accession>
<dbReference type="PRINTS" id="PR01036">
    <property type="entry name" value="TCRTETB"/>
</dbReference>
<feature type="transmembrane region" description="Helical" evidence="8">
    <location>
        <begin position="334"/>
        <end position="354"/>
    </location>
</feature>
<feature type="transmembrane region" description="Helical" evidence="8">
    <location>
        <begin position="275"/>
        <end position="298"/>
    </location>
</feature>
<keyword evidence="7 8" id="KW-0472">Membrane</keyword>
<evidence type="ECO:0000259" key="9">
    <source>
        <dbReference type="PROSITE" id="PS50850"/>
    </source>
</evidence>
<evidence type="ECO:0000313" key="11">
    <source>
        <dbReference type="Proteomes" id="UP000309174"/>
    </source>
</evidence>
<evidence type="ECO:0000256" key="2">
    <source>
        <dbReference type="ARBA" id="ARBA00008537"/>
    </source>
</evidence>
<dbReference type="InterPro" id="IPR004638">
    <property type="entry name" value="EmrB-like"/>
</dbReference>
<evidence type="ECO:0000256" key="7">
    <source>
        <dbReference type="ARBA" id="ARBA00023136"/>
    </source>
</evidence>
<name>A0A5C4J4Q2_9ACTN</name>
<evidence type="ECO:0000256" key="4">
    <source>
        <dbReference type="ARBA" id="ARBA00022475"/>
    </source>
</evidence>
<dbReference type="Pfam" id="PF07690">
    <property type="entry name" value="MFS_1"/>
    <property type="match status" value="1"/>
</dbReference>
<dbReference type="GO" id="GO:0022857">
    <property type="term" value="F:transmembrane transporter activity"/>
    <property type="evidence" value="ECO:0007669"/>
    <property type="project" value="InterPro"/>
</dbReference>
<dbReference type="PANTHER" id="PTHR42718:SF9">
    <property type="entry name" value="MAJOR FACILITATOR SUPERFAMILY MULTIDRUG TRANSPORTER MFSC"/>
    <property type="match status" value="1"/>
</dbReference>
<dbReference type="GO" id="GO:0005886">
    <property type="term" value="C:plasma membrane"/>
    <property type="evidence" value="ECO:0007669"/>
    <property type="project" value="UniProtKB-SubCell"/>
</dbReference>
<feature type="transmembrane region" description="Helical" evidence="8">
    <location>
        <begin position="87"/>
        <end position="106"/>
    </location>
</feature>
<feature type="transmembrane region" description="Helical" evidence="8">
    <location>
        <begin position="145"/>
        <end position="169"/>
    </location>
</feature>
<keyword evidence="3" id="KW-0813">Transport</keyword>
<evidence type="ECO:0000256" key="5">
    <source>
        <dbReference type="ARBA" id="ARBA00022692"/>
    </source>
</evidence>
<feature type="transmembrane region" description="Helical" evidence="8">
    <location>
        <begin position="59"/>
        <end position="78"/>
    </location>
</feature>
<dbReference type="CDD" id="cd17503">
    <property type="entry name" value="MFS_LmrB_MDR_like"/>
    <property type="match status" value="1"/>
</dbReference>
<evidence type="ECO:0000256" key="6">
    <source>
        <dbReference type="ARBA" id="ARBA00022989"/>
    </source>
</evidence>
<dbReference type="RefSeq" id="WP_138648988.1">
    <property type="nucleotide sequence ID" value="NZ_VCKW01000233.1"/>
</dbReference>
<feature type="transmembrane region" description="Helical" evidence="8">
    <location>
        <begin position="366"/>
        <end position="389"/>
    </location>
</feature>
<dbReference type="Gene3D" id="1.20.1720.10">
    <property type="entry name" value="Multidrug resistance protein D"/>
    <property type="match status" value="1"/>
</dbReference>
<feature type="transmembrane region" description="Helical" evidence="8">
    <location>
        <begin position="175"/>
        <end position="195"/>
    </location>
</feature>
<feature type="transmembrane region" description="Helical" evidence="8">
    <location>
        <begin position="112"/>
        <end position="133"/>
    </location>
</feature>
<evidence type="ECO:0000256" key="3">
    <source>
        <dbReference type="ARBA" id="ARBA00022448"/>
    </source>
</evidence>
<dbReference type="Proteomes" id="UP000309174">
    <property type="component" value="Unassembled WGS sequence"/>
</dbReference>
<proteinExistence type="inferred from homology"/>
<evidence type="ECO:0000313" key="10">
    <source>
        <dbReference type="EMBL" id="TMQ91136.1"/>
    </source>
</evidence>
<keyword evidence="6 8" id="KW-1133">Transmembrane helix</keyword>
<comment type="similarity">
    <text evidence="2">Belongs to the major facilitator superfamily. EmrB family.</text>
</comment>
<dbReference type="PANTHER" id="PTHR42718">
    <property type="entry name" value="MAJOR FACILITATOR SUPERFAMILY MULTIDRUG TRANSPORTER MFSC"/>
    <property type="match status" value="1"/>
</dbReference>
<dbReference type="SUPFAM" id="SSF103473">
    <property type="entry name" value="MFS general substrate transporter"/>
    <property type="match status" value="1"/>
</dbReference>
<comment type="caution">
    <text evidence="10">The sequence shown here is derived from an EMBL/GenBank/DDBJ whole genome shotgun (WGS) entry which is preliminary data.</text>
</comment>
<evidence type="ECO:0000256" key="1">
    <source>
        <dbReference type="ARBA" id="ARBA00004651"/>
    </source>
</evidence>
<evidence type="ECO:0000256" key="8">
    <source>
        <dbReference type="SAM" id="Phobius"/>
    </source>
</evidence>
<dbReference type="AlphaFoldDB" id="A0A5C4J4Q2"/>
<feature type="domain" description="Major facilitator superfamily (MFS) profile" evidence="9">
    <location>
        <begin position="21"/>
        <end position="482"/>
    </location>
</feature>